<evidence type="ECO:0000256" key="4">
    <source>
        <dbReference type="ARBA" id="ARBA00022989"/>
    </source>
</evidence>
<evidence type="ECO:0000256" key="1">
    <source>
        <dbReference type="ARBA" id="ARBA00004162"/>
    </source>
</evidence>
<comment type="caution">
    <text evidence="8">The sequence shown here is derived from an EMBL/GenBank/DDBJ whole genome shotgun (WGS) entry which is preliminary data.</text>
</comment>
<dbReference type="Pfam" id="PF04024">
    <property type="entry name" value="PspC"/>
    <property type="match status" value="1"/>
</dbReference>
<dbReference type="InterPro" id="IPR007168">
    <property type="entry name" value="Phageshock_PspC_N"/>
</dbReference>
<evidence type="ECO:0000313" key="9">
    <source>
        <dbReference type="Proteomes" id="UP000257323"/>
    </source>
</evidence>
<name>A0A3E2BKP0_9BACT</name>
<feature type="transmembrane region" description="Helical" evidence="6">
    <location>
        <begin position="26"/>
        <end position="51"/>
    </location>
</feature>
<accession>A0A3E2BKP0</accession>
<dbReference type="InterPro" id="IPR052027">
    <property type="entry name" value="PspC"/>
</dbReference>
<dbReference type="AlphaFoldDB" id="A0A3E2BKP0"/>
<dbReference type="PANTHER" id="PTHR33885">
    <property type="entry name" value="PHAGE SHOCK PROTEIN C"/>
    <property type="match status" value="1"/>
</dbReference>
<evidence type="ECO:0000259" key="7">
    <source>
        <dbReference type="Pfam" id="PF04024"/>
    </source>
</evidence>
<dbReference type="Proteomes" id="UP000257323">
    <property type="component" value="Unassembled WGS sequence"/>
</dbReference>
<reference evidence="8 9" key="1">
    <citation type="submission" date="2018-08" db="EMBL/GenBank/DDBJ databases">
        <title>Genome analysis of the thermophilic bacterium of the candidate phylum Aminicenantes from deep subsurface aquifer revealed its physiology and ecological role.</title>
        <authorList>
            <person name="Kadnikov V.V."/>
            <person name="Mardanov A.V."/>
            <person name="Beletsky A.V."/>
            <person name="Karnachuk O.V."/>
            <person name="Ravin N.V."/>
        </authorList>
    </citation>
    <scope>NUCLEOTIDE SEQUENCE [LARGE SCALE GENOMIC DNA]</scope>
    <source>
        <strain evidence="8">BY38</strain>
    </source>
</reference>
<organism evidence="8 9">
    <name type="scientific">Candidatus Saccharicenans subterraneus</name>
    <dbReference type="NCBI Taxonomy" id="2508984"/>
    <lineage>
        <taxon>Bacteria</taxon>
        <taxon>Candidatus Aminicenantota</taxon>
        <taxon>Candidatus Aminicenantia</taxon>
        <taxon>Candidatus Aminicenantales</taxon>
        <taxon>Candidatus Saccharicenantaceae</taxon>
        <taxon>Candidatus Saccharicenans</taxon>
    </lineage>
</organism>
<evidence type="ECO:0000313" key="8">
    <source>
        <dbReference type="EMBL" id="RFT15315.1"/>
    </source>
</evidence>
<sequence length="57" mass="6308">MQQKMLGGVCAGLADYFDLDISLVRLIFVGVALLTAILPMVLFYLIAWLVIPVQPKE</sequence>
<keyword evidence="4 6" id="KW-1133">Transmembrane helix</keyword>
<evidence type="ECO:0000256" key="5">
    <source>
        <dbReference type="ARBA" id="ARBA00023136"/>
    </source>
</evidence>
<gene>
    <name evidence="8" type="ORF">OP8BY_0424</name>
</gene>
<proteinExistence type="predicted"/>
<keyword evidence="5 6" id="KW-0472">Membrane</keyword>
<dbReference type="GO" id="GO:0005886">
    <property type="term" value="C:plasma membrane"/>
    <property type="evidence" value="ECO:0007669"/>
    <property type="project" value="UniProtKB-SubCell"/>
</dbReference>
<evidence type="ECO:0000256" key="3">
    <source>
        <dbReference type="ARBA" id="ARBA00022692"/>
    </source>
</evidence>
<keyword evidence="2" id="KW-1003">Cell membrane</keyword>
<dbReference type="EMBL" id="QUAH01000010">
    <property type="protein sequence ID" value="RFT15315.1"/>
    <property type="molecule type" value="Genomic_DNA"/>
</dbReference>
<feature type="domain" description="Phage shock protein PspC N-terminal" evidence="7">
    <location>
        <begin position="2"/>
        <end position="53"/>
    </location>
</feature>
<dbReference type="PANTHER" id="PTHR33885:SF3">
    <property type="entry name" value="PHAGE SHOCK PROTEIN C"/>
    <property type="match status" value="1"/>
</dbReference>
<evidence type="ECO:0000256" key="2">
    <source>
        <dbReference type="ARBA" id="ARBA00022475"/>
    </source>
</evidence>
<protein>
    <recommendedName>
        <fullName evidence="7">Phage shock protein PspC N-terminal domain-containing protein</fullName>
    </recommendedName>
</protein>
<evidence type="ECO:0000256" key="6">
    <source>
        <dbReference type="SAM" id="Phobius"/>
    </source>
</evidence>
<comment type="subcellular location">
    <subcellularLocation>
        <location evidence="1">Cell membrane</location>
        <topology evidence="1">Single-pass membrane protein</topology>
    </subcellularLocation>
</comment>
<keyword evidence="3 6" id="KW-0812">Transmembrane</keyword>